<evidence type="ECO:0000256" key="3">
    <source>
        <dbReference type="ARBA" id="ARBA00022723"/>
    </source>
</evidence>
<dbReference type="AlphaFoldDB" id="A0A2W4JQN3"/>
<protein>
    <submittedName>
        <fullName evidence="7">Cytochrome P450</fullName>
    </submittedName>
</protein>
<dbReference type="InterPro" id="IPR017972">
    <property type="entry name" value="Cyt_P450_CS"/>
</dbReference>
<dbReference type="GO" id="GO:0016705">
    <property type="term" value="F:oxidoreductase activity, acting on paired donors, with incorporation or reduction of molecular oxygen"/>
    <property type="evidence" value="ECO:0007669"/>
    <property type="project" value="InterPro"/>
</dbReference>
<comment type="similarity">
    <text evidence="2 6">Belongs to the cytochrome P450 family.</text>
</comment>
<evidence type="ECO:0000256" key="4">
    <source>
        <dbReference type="ARBA" id="ARBA00023004"/>
    </source>
</evidence>
<dbReference type="STRING" id="1111738.GCA_000427905_03197"/>
<evidence type="ECO:0000256" key="5">
    <source>
        <dbReference type="PIRSR" id="PIRSR602403-1"/>
    </source>
</evidence>
<dbReference type="PRINTS" id="PR00385">
    <property type="entry name" value="P450"/>
</dbReference>
<keyword evidence="4 5" id="KW-0408">Iron</keyword>
<keyword evidence="6" id="KW-0503">Monooxygenase</keyword>
<evidence type="ECO:0000313" key="7">
    <source>
        <dbReference type="EMBL" id="PZM96087.1"/>
    </source>
</evidence>
<keyword evidence="6" id="KW-0560">Oxidoreductase</keyword>
<feature type="binding site" description="axial binding residue" evidence="5">
    <location>
        <position position="425"/>
    </location>
    <ligand>
        <name>heme</name>
        <dbReference type="ChEBI" id="CHEBI:30413"/>
    </ligand>
    <ligandPart>
        <name>Fe</name>
        <dbReference type="ChEBI" id="CHEBI:18248"/>
    </ligandPart>
</feature>
<evidence type="ECO:0000256" key="2">
    <source>
        <dbReference type="ARBA" id="ARBA00010617"/>
    </source>
</evidence>
<dbReference type="PANTHER" id="PTHR24305">
    <property type="entry name" value="CYTOCHROME P450"/>
    <property type="match status" value="1"/>
</dbReference>
<keyword evidence="3 5" id="KW-0479">Metal-binding</keyword>
<dbReference type="PANTHER" id="PTHR24305:SF166">
    <property type="entry name" value="CYTOCHROME P450 12A4, MITOCHONDRIAL-RELATED"/>
    <property type="match status" value="1"/>
</dbReference>
<gene>
    <name evidence="7" type="ORF">DIU77_11360</name>
</gene>
<keyword evidence="5 6" id="KW-0349">Heme</keyword>
<dbReference type="InterPro" id="IPR002403">
    <property type="entry name" value="Cyt_P450_E_grp-IV"/>
</dbReference>
<evidence type="ECO:0000256" key="1">
    <source>
        <dbReference type="ARBA" id="ARBA00001971"/>
    </source>
</evidence>
<dbReference type="PRINTS" id="PR00465">
    <property type="entry name" value="EP450IV"/>
</dbReference>
<accession>A0A2W4JQN3</accession>
<proteinExistence type="inferred from homology"/>
<dbReference type="InterPro" id="IPR036396">
    <property type="entry name" value="Cyt_P450_sf"/>
</dbReference>
<dbReference type="InterPro" id="IPR050121">
    <property type="entry name" value="Cytochrome_P450_monoxygenase"/>
</dbReference>
<evidence type="ECO:0000256" key="6">
    <source>
        <dbReference type="RuleBase" id="RU000461"/>
    </source>
</evidence>
<organism evidence="7">
    <name type="scientific">Thermocrispum agreste</name>
    <dbReference type="NCBI Taxonomy" id="37925"/>
    <lineage>
        <taxon>Bacteria</taxon>
        <taxon>Bacillati</taxon>
        <taxon>Actinomycetota</taxon>
        <taxon>Actinomycetes</taxon>
        <taxon>Pseudonocardiales</taxon>
        <taxon>Pseudonocardiaceae</taxon>
        <taxon>Thermocrispum</taxon>
    </lineage>
</organism>
<dbReference type="SUPFAM" id="SSF48264">
    <property type="entry name" value="Cytochrome P450"/>
    <property type="match status" value="1"/>
</dbReference>
<dbReference type="Gene3D" id="1.10.630.10">
    <property type="entry name" value="Cytochrome P450"/>
    <property type="match status" value="1"/>
</dbReference>
<dbReference type="GO" id="GO:0005506">
    <property type="term" value="F:iron ion binding"/>
    <property type="evidence" value="ECO:0007669"/>
    <property type="project" value="InterPro"/>
</dbReference>
<dbReference type="Pfam" id="PF00067">
    <property type="entry name" value="p450"/>
    <property type="match status" value="1"/>
</dbReference>
<dbReference type="CDD" id="cd11045">
    <property type="entry name" value="CYP136-like"/>
    <property type="match status" value="1"/>
</dbReference>
<dbReference type="InterPro" id="IPR001128">
    <property type="entry name" value="Cyt_P450"/>
</dbReference>
<comment type="cofactor">
    <cofactor evidence="1 5">
        <name>heme</name>
        <dbReference type="ChEBI" id="CHEBI:30413"/>
    </cofactor>
</comment>
<name>A0A2W4JQN3_9PSEU</name>
<dbReference type="GO" id="GO:0020037">
    <property type="term" value="F:heme binding"/>
    <property type="evidence" value="ECO:0007669"/>
    <property type="project" value="InterPro"/>
</dbReference>
<comment type="caution">
    <text evidence="7">The sequence shown here is derived from an EMBL/GenBank/DDBJ whole genome shotgun (WGS) entry which is preliminary data.</text>
</comment>
<dbReference type="GO" id="GO:0004497">
    <property type="term" value="F:monooxygenase activity"/>
    <property type="evidence" value="ECO:0007669"/>
    <property type="project" value="UniProtKB-KW"/>
</dbReference>
<sequence>MTATLASTVKSTVVRRVHTTLATASKRVQAPVQPLATPPPGSGLEPVLGDAGPPLLGYSLVVTSDLLSFARERYRRFGPVHWVGGFGTKMVIVLGPEPIGRVLVNRDKAFANGPGWEYFIGPFFHRGVMLMDFDEHHRHRRIMQQAFTRDRLLGYLDVMNPAIARGLAQWQPRGRFPIYPALKRLTLDIATEVFVGGKLGPEADRLNEAFVDTVRGGQALIRADVPGGIWRRGLRARRQLERYFAERIPAKRAGGGSDLFSVLCRAETDDGQRFTDADVVNHMIFLLMAAHDTSTVTAAMMAYYLGKHPEWQERVRAESMALGTERIGYADLDRLRSLDLVLKESLRMSAPVGVLMRRAIADTELEGRYIPAGARVVLGVYPTQRMEPWWSNPDVFDPERFAEPRREDKSHRFAWMPFGGGAHKCIGMHFGTMEVKAIMHQLLLRYTWSVPEDYEPPMTYGTGPIPADGLPLRMRAI</sequence>
<dbReference type="EMBL" id="QGUI01000418">
    <property type="protein sequence ID" value="PZM96087.1"/>
    <property type="molecule type" value="Genomic_DNA"/>
</dbReference>
<reference evidence="7" key="1">
    <citation type="submission" date="2018-05" db="EMBL/GenBank/DDBJ databases">
        <authorList>
            <person name="Lanie J.A."/>
            <person name="Ng W.-L."/>
            <person name="Kazmierczak K.M."/>
            <person name="Andrzejewski T.M."/>
            <person name="Davidsen T.M."/>
            <person name="Wayne K.J."/>
            <person name="Tettelin H."/>
            <person name="Glass J.I."/>
            <person name="Rusch D."/>
            <person name="Podicherti R."/>
            <person name="Tsui H.-C.T."/>
            <person name="Winkler M.E."/>
        </authorList>
    </citation>
    <scope>NUCLEOTIDE SEQUENCE</scope>
    <source>
        <strain evidence="7">ZC4RG45</strain>
    </source>
</reference>
<dbReference type="PROSITE" id="PS00086">
    <property type="entry name" value="CYTOCHROME_P450"/>
    <property type="match status" value="1"/>
</dbReference>